<evidence type="ECO:0000259" key="3">
    <source>
        <dbReference type="PROSITE" id="PS50097"/>
    </source>
</evidence>
<accession>A0A5N5TDN2</accession>
<evidence type="ECO:0000313" key="5">
    <source>
        <dbReference type="Proteomes" id="UP000326759"/>
    </source>
</evidence>
<dbReference type="Gene3D" id="3.30.710.10">
    <property type="entry name" value="Potassium Channel Kv1.1, Chain A"/>
    <property type="match status" value="1"/>
</dbReference>
<keyword evidence="5" id="KW-1185">Reference proteome</keyword>
<evidence type="ECO:0000313" key="4">
    <source>
        <dbReference type="EMBL" id="KAB7504652.1"/>
    </source>
</evidence>
<dbReference type="GO" id="GO:0005634">
    <property type="term" value="C:nucleus"/>
    <property type="evidence" value="ECO:0007669"/>
    <property type="project" value="TreeGrafter"/>
</dbReference>
<dbReference type="AlphaFoldDB" id="A0A5N5TDN2"/>
<evidence type="ECO:0000256" key="2">
    <source>
        <dbReference type="SAM" id="MobiDB-lite"/>
    </source>
</evidence>
<evidence type="ECO:0000256" key="1">
    <source>
        <dbReference type="ARBA" id="ARBA00023242"/>
    </source>
</evidence>
<organism evidence="4 5">
    <name type="scientific">Armadillidium nasatum</name>
    <dbReference type="NCBI Taxonomy" id="96803"/>
    <lineage>
        <taxon>Eukaryota</taxon>
        <taxon>Metazoa</taxon>
        <taxon>Ecdysozoa</taxon>
        <taxon>Arthropoda</taxon>
        <taxon>Crustacea</taxon>
        <taxon>Multicrustacea</taxon>
        <taxon>Malacostraca</taxon>
        <taxon>Eumalacostraca</taxon>
        <taxon>Peracarida</taxon>
        <taxon>Isopoda</taxon>
        <taxon>Oniscidea</taxon>
        <taxon>Crinocheta</taxon>
        <taxon>Armadillidiidae</taxon>
        <taxon>Armadillidium</taxon>
    </lineage>
</organism>
<feature type="domain" description="BTB" evidence="3">
    <location>
        <begin position="35"/>
        <end position="100"/>
    </location>
</feature>
<proteinExistence type="predicted"/>
<dbReference type="GO" id="GO:0006357">
    <property type="term" value="P:regulation of transcription by RNA polymerase II"/>
    <property type="evidence" value="ECO:0007669"/>
    <property type="project" value="TreeGrafter"/>
</dbReference>
<comment type="caution">
    <text evidence="4">The sequence shown here is derived from an EMBL/GenBank/DDBJ whole genome shotgun (WGS) entry which is preliminary data.</text>
</comment>
<dbReference type="InterPro" id="IPR011333">
    <property type="entry name" value="SKP1/BTB/POZ_sf"/>
</dbReference>
<dbReference type="CDD" id="cd18315">
    <property type="entry name" value="BTB_POZ_BAB-like"/>
    <property type="match status" value="1"/>
</dbReference>
<dbReference type="EMBL" id="SEYY01002681">
    <property type="protein sequence ID" value="KAB7504652.1"/>
    <property type="molecule type" value="Genomic_DNA"/>
</dbReference>
<dbReference type="OrthoDB" id="10261408at2759"/>
<dbReference type="PROSITE" id="PS50097">
    <property type="entry name" value="BTB"/>
    <property type="match status" value="1"/>
</dbReference>
<name>A0A5N5TDN2_9CRUS</name>
<dbReference type="PANTHER" id="PTHR23110">
    <property type="entry name" value="BTB DOMAIN TRANSCRIPTION FACTOR"/>
    <property type="match status" value="1"/>
</dbReference>
<feature type="region of interest" description="Disordered" evidence="2">
    <location>
        <begin position="202"/>
        <end position="221"/>
    </location>
</feature>
<feature type="region of interest" description="Disordered" evidence="2">
    <location>
        <begin position="120"/>
        <end position="183"/>
    </location>
</feature>
<gene>
    <name evidence="4" type="primary">bab1_2</name>
    <name evidence="4" type="ORF">Anas_01406</name>
</gene>
<dbReference type="SMART" id="SM00225">
    <property type="entry name" value="BTB"/>
    <property type="match status" value="1"/>
</dbReference>
<dbReference type="Pfam" id="PF00651">
    <property type="entry name" value="BTB"/>
    <property type="match status" value="1"/>
</dbReference>
<feature type="compositionally biased region" description="Polar residues" evidence="2">
    <location>
        <begin position="138"/>
        <end position="148"/>
    </location>
</feature>
<sequence>MDLVMGADQFLLTWNNHRSNFAEVFSQLRVQDQLVDVTLLCDGGSYPAHRLVLAACSPYFHQLFTKLPTQHPLVYLRDVRQAELEALLEFIYRGEVSVANSELTGLIKIAESLRIKGLGDVSQRDPAPSGRPEKRSATPFSNSSSPNSCGRARKAPRIATNESNTDIKNQEGTEYHSLIPPNPTSFAFRSPTFSHLIDNQAFSTNEGDQDSRDSTSPPFRESKLRSCLEGQDLPINLPLTNILAQSSGSSRLGGLLRKESERKKGLRLKGKHNIIENNDHDKDEKSQMVPFGAVGDMTGLHVVMD</sequence>
<keyword evidence="1" id="KW-0539">Nucleus</keyword>
<dbReference type="InterPro" id="IPR000210">
    <property type="entry name" value="BTB/POZ_dom"/>
</dbReference>
<reference evidence="4 5" key="1">
    <citation type="journal article" date="2019" name="PLoS Biol.">
        <title>Sex chromosomes control vertical transmission of feminizing Wolbachia symbionts in an isopod.</title>
        <authorList>
            <person name="Becking T."/>
            <person name="Chebbi M.A."/>
            <person name="Giraud I."/>
            <person name="Moumen B."/>
            <person name="Laverre T."/>
            <person name="Caubet Y."/>
            <person name="Peccoud J."/>
            <person name="Gilbert C."/>
            <person name="Cordaux R."/>
        </authorList>
    </citation>
    <scope>NUCLEOTIDE SEQUENCE [LARGE SCALE GENOMIC DNA]</scope>
    <source>
        <strain evidence="4">ANa2</strain>
        <tissue evidence="4">Whole body excluding digestive tract and cuticle</tissue>
    </source>
</reference>
<protein>
    <submittedName>
        <fullName evidence="4">Protein bric-a-brac 1</fullName>
    </submittedName>
</protein>
<dbReference type="PANTHER" id="PTHR23110:SF109">
    <property type="entry name" value="FI07618P-RELATED"/>
    <property type="match status" value="1"/>
</dbReference>
<dbReference type="SUPFAM" id="SSF54695">
    <property type="entry name" value="POZ domain"/>
    <property type="match status" value="1"/>
</dbReference>
<dbReference type="Proteomes" id="UP000326759">
    <property type="component" value="Unassembled WGS sequence"/>
</dbReference>
<dbReference type="InterPro" id="IPR051095">
    <property type="entry name" value="Dros_DevTransReg"/>
</dbReference>